<sequence length="175" mass="19250">MAVPKFHRVLRGERGEAAKQKYLAYLNRLSPTLEDSKVGTGGNRPESKKLFLRLFNYDLPGTIFAEASATVPAWETVKGVTAVNARVKDNIAAPNVSLKFKKVKPARVIYRTLNDTSGTASTSHLTGLRYLKYNNKTISFPFGKASDTDTFAEAVAALKLQIPSTAKPRFQDEDA</sequence>
<dbReference type="AlphaFoldDB" id="A0A0D8ZYC6"/>
<dbReference type="STRING" id="1618023.UH38_09070"/>
<reference evidence="1 2" key="1">
    <citation type="submission" date="2015-02" db="EMBL/GenBank/DDBJ databases">
        <title>Draft genome of a novel marine cyanobacterium (Chroococcales) isolated from South Atlantic Ocean.</title>
        <authorList>
            <person name="Rigonato J."/>
            <person name="Alvarenga D.O."/>
            <person name="Branco L.H."/>
            <person name="Varani A.M."/>
            <person name="Brandini F.P."/>
            <person name="Fiore M.F."/>
        </authorList>
    </citation>
    <scope>NUCLEOTIDE SEQUENCE [LARGE SCALE GENOMIC DNA]</scope>
    <source>
        <strain evidence="1 2">CENA595</strain>
    </source>
</reference>
<dbReference type="EMBL" id="JYON01000007">
    <property type="protein sequence ID" value="KJH72201.1"/>
    <property type="molecule type" value="Genomic_DNA"/>
</dbReference>
<dbReference type="Proteomes" id="UP000032452">
    <property type="component" value="Unassembled WGS sequence"/>
</dbReference>
<protein>
    <submittedName>
        <fullName evidence="1">Uncharacterized protein</fullName>
    </submittedName>
</protein>
<keyword evidence="2" id="KW-1185">Reference proteome</keyword>
<comment type="caution">
    <text evidence="1">The sequence shown here is derived from an EMBL/GenBank/DDBJ whole genome shotgun (WGS) entry which is preliminary data.</text>
</comment>
<dbReference type="OrthoDB" id="583720at2"/>
<organism evidence="1 2">
    <name type="scientific">Aliterella atlantica CENA595</name>
    <dbReference type="NCBI Taxonomy" id="1618023"/>
    <lineage>
        <taxon>Bacteria</taxon>
        <taxon>Bacillati</taxon>
        <taxon>Cyanobacteriota</taxon>
        <taxon>Cyanophyceae</taxon>
        <taxon>Chroococcidiopsidales</taxon>
        <taxon>Aliterellaceae</taxon>
        <taxon>Aliterella</taxon>
    </lineage>
</organism>
<accession>A0A0D8ZYC6</accession>
<evidence type="ECO:0000313" key="1">
    <source>
        <dbReference type="EMBL" id="KJH72201.1"/>
    </source>
</evidence>
<name>A0A0D8ZYC6_9CYAN</name>
<evidence type="ECO:0000313" key="2">
    <source>
        <dbReference type="Proteomes" id="UP000032452"/>
    </source>
</evidence>
<proteinExistence type="predicted"/>
<gene>
    <name evidence="1" type="ORF">UH38_09070</name>
</gene>
<dbReference type="RefSeq" id="WP_045054327.1">
    <property type="nucleotide sequence ID" value="NZ_CAWMDP010000040.1"/>
</dbReference>